<name>A0A4D7YNG7_AGRTU</name>
<evidence type="ECO:0000313" key="1">
    <source>
        <dbReference type="EMBL" id="QCL98005.1"/>
    </source>
</evidence>
<evidence type="ECO:0008006" key="3">
    <source>
        <dbReference type="Google" id="ProtNLM"/>
    </source>
</evidence>
<protein>
    <recommendedName>
        <fullName evidence="3">BrnA antitoxin family protein</fullName>
    </recommendedName>
</protein>
<dbReference type="RefSeq" id="WP_137006340.1">
    <property type="nucleotide sequence ID" value="NZ_CP039924.1"/>
</dbReference>
<organism evidence="1 2">
    <name type="scientific">Agrobacterium tumefaciens</name>
    <dbReference type="NCBI Taxonomy" id="358"/>
    <lineage>
        <taxon>Bacteria</taxon>
        <taxon>Pseudomonadati</taxon>
        <taxon>Pseudomonadota</taxon>
        <taxon>Alphaproteobacteria</taxon>
        <taxon>Hyphomicrobiales</taxon>
        <taxon>Rhizobiaceae</taxon>
        <taxon>Rhizobium/Agrobacterium group</taxon>
        <taxon>Agrobacterium</taxon>
        <taxon>Agrobacterium tumefaciens complex</taxon>
    </lineage>
</organism>
<accession>A0A4D7YNG7</accession>
<gene>
    <name evidence="1" type="ORF">CFBP7129_26480</name>
</gene>
<dbReference type="Proteomes" id="UP000298649">
    <property type="component" value="Plasmid pAtCFBP7129a"/>
</dbReference>
<reference evidence="1 2" key="1">
    <citation type="submission" date="2019-04" db="EMBL/GenBank/DDBJ databases">
        <title>Complete genome sequence of Agrobacterium tumefaciens CFBP7129.</title>
        <authorList>
            <person name="Haryono M."/>
            <person name="Lin Y.-C."/>
            <person name="Lai E.-M."/>
            <person name="Kuo C.-H."/>
        </authorList>
    </citation>
    <scope>NUCLEOTIDE SEQUENCE [LARGE SCALE GENOMIC DNA]</scope>
    <source>
        <strain evidence="1 2">CFBP7129</strain>
        <plasmid evidence="2">patcfbp7129a</plasmid>
    </source>
</reference>
<dbReference type="Pfam" id="PF14384">
    <property type="entry name" value="BrnA_antitoxin"/>
    <property type="match status" value="1"/>
</dbReference>
<sequence>MATPRRPSNPKDAAEALFKPAKKVTAPAVERPAIPNTKELVSLKIDSDVLAHFQAGGQGWQAGGQGWQERINDTLRAAMNVSN</sequence>
<evidence type="ECO:0000313" key="2">
    <source>
        <dbReference type="Proteomes" id="UP000298649"/>
    </source>
</evidence>
<dbReference type="InterPro" id="IPR025528">
    <property type="entry name" value="BrnA_antitoxin"/>
</dbReference>
<dbReference type="EMBL" id="CP039924">
    <property type="protein sequence ID" value="QCL98005.1"/>
    <property type="molecule type" value="Genomic_DNA"/>
</dbReference>
<dbReference type="AlphaFoldDB" id="A0A4D7YNG7"/>
<proteinExistence type="predicted"/>
<geneLocation type="plasmid" evidence="2">
    <name>patcfbp7129a</name>
</geneLocation>
<keyword evidence="1" id="KW-0614">Plasmid</keyword>